<dbReference type="EMBL" id="CAVMJV010000044">
    <property type="protein sequence ID" value="CAK5081531.1"/>
    <property type="molecule type" value="Genomic_DNA"/>
</dbReference>
<evidence type="ECO:0000313" key="1">
    <source>
        <dbReference type="EMBL" id="CAK5081531.1"/>
    </source>
</evidence>
<keyword evidence="2" id="KW-1185">Reference proteome</keyword>
<comment type="caution">
    <text evidence="1">The sequence shown here is derived from an EMBL/GenBank/DDBJ whole genome shotgun (WGS) entry which is preliminary data.</text>
</comment>
<gene>
    <name evidence="1" type="ORF">MENTE1834_LOCUS28764</name>
</gene>
<protein>
    <submittedName>
        <fullName evidence="1">Uncharacterized protein</fullName>
    </submittedName>
</protein>
<accession>A0ACB0ZQY9</accession>
<reference evidence="1" key="1">
    <citation type="submission" date="2023-11" db="EMBL/GenBank/DDBJ databases">
        <authorList>
            <person name="Poullet M."/>
        </authorList>
    </citation>
    <scope>NUCLEOTIDE SEQUENCE</scope>
    <source>
        <strain evidence="1">E1834</strain>
    </source>
</reference>
<dbReference type="Proteomes" id="UP001497535">
    <property type="component" value="Unassembled WGS sequence"/>
</dbReference>
<name>A0ACB0ZQY9_MELEN</name>
<evidence type="ECO:0000313" key="2">
    <source>
        <dbReference type="Proteomes" id="UP001497535"/>
    </source>
</evidence>
<organism evidence="1 2">
    <name type="scientific">Meloidogyne enterolobii</name>
    <name type="common">Root-knot nematode worm</name>
    <name type="synonym">Meloidogyne mayaguensis</name>
    <dbReference type="NCBI Taxonomy" id="390850"/>
    <lineage>
        <taxon>Eukaryota</taxon>
        <taxon>Metazoa</taxon>
        <taxon>Ecdysozoa</taxon>
        <taxon>Nematoda</taxon>
        <taxon>Chromadorea</taxon>
        <taxon>Rhabditida</taxon>
        <taxon>Tylenchina</taxon>
        <taxon>Tylenchomorpha</taxon>
        <taxon>Tylenchoidea</taxon>
        <taxon>Meloidogynidae</taxon>
        <taxon>Meloidogyninae</taxon>
        <taxon>Meloidogyne</taxon>
    </lineage>
</organism>
<proteinExistence type="predicted"/>
<sequence>MKRKKSFLIFFLFYLFTSLIQNGNSKNSKSGSGRKSFGRNSSKISSISGESTPNYDHFEYGSDKIVAEEYVQKLVGTNQYFLPEPIDADIFCYEDINEDKSMKKQNDEKEAVGEERAGEAEVGEEAVGEAKL</sequence>